<dbReference type="AlphaFoldDB" id="A0ABD0K782"/>
<gene>
    <name evidence="1" type="ORF">BaRGS_00025791</name>
</gene>
<accession>A0ABD0K782</accession>
<dbReference type="EMBL" id="JACVVK020000235">
    <property type="protein sequence ID" value="KAK7483014.1"/>
    <property type="molecule type" value="Genomic_DNA"/>
</dbReference>
<organism evidence="1 2">
    <name type="scientific">Batillaria attramentaria</name>
    <dbReference type="NCBI Taxonomy" id="370345"/>
    <lineage>
        <taxon>Eukaryota</taxon>
        <taxon>Metazoa</taxon>
        <taxon>Spiralia</taxon>
        <taxon>Lophotrochozoa</taxon>
        <taxon>Mollusca</taxon>
        <taxon>Gastropoda</taxon>
        <taxon>Caenogastropoda</taxon>
        <taxon>Sorbeoconcha</taxon>
        <taxon>Cerithioidea</taxon>
        <taxon>Batillariidae</taxon>
        <taxon>Batillaria</taxon>
    </lineage>
</organism>
<dbReference type="Proteomes" id="UP001519460">
    <property type="component" value="Unassembled WGS sequence"/>
</dbReference>
<comment type="caution">
    <text evidence="1">The sequence shown here is derived from an EMBL/GenBank/DDBJ whole genome shotgun (WGS) entry which is preliminary data.</text>
</comment>
<proteinExistence type="predicted"/>
<name>A0ABD0K782_9CAEN</name>
<keyword evidence="2" id="KW-1185">Reference proteome</keyword>
<protein>
    <submittedName>
        <fullName evidence="1">Uncharacterized protein</fullName>
    </submittedName>
</protein>
<sequence length="84" mass="9711">MMKSSPTDQTRYEPRHTCVVPGADEIKRVATWTKPYCFQNEHAFYFDTRRVCLLLRVRSSSVCNEPMTDRGGTVPGKKQLAIFR</sequence>
<reference evidence="1 2" key="1">
    <citation type="journal article" date="2023" name="Sci. Data">
        <title>Genome assembly of the Korean intertidal mud-creeper Batillaria attramentaria.</title>
        <authorList>
            <person name="Patra A.K."/>
            <person name="Ho P.T."/>
            <person name="Jun S."/>
            <person name="Lee S.J."/>
            <person name="Kim Y."/>
            <person name="Won Y.J."/>
        </authorList>
    </citation>
    <scope>NUCLEOTIDE SEQUENCE [LARGE SCALE GENOMIC DNA]</scope>
    <source>
        <strain evidence="1">Wonlab-2016</strain>
    </source>
</reference>
<evidence type="ECO:0000313" key="2">
    <source>
        <dbReference type="Proteomes" id="UP001519460"/>
    </source>
</evidence>
<evidence type="ECO:0000313" key="1">
    <source>
        <dbReference type="EMBL" id="KAK7483014.1"/>
    </source>
</evidence>